<protein>
    <submittedName>
        <fullName evidence="2">Single-stranded DNA-binding protein</fullName>
    </submittedName>
</protein>
<dbReference type="EMBL" id="GBHO01036046">
    <property type="protein sequence ID" value="JAG07558.1"/>
    <property type="molecule type" value="Transcribed_RNA"/>
</dbReference>
<gene>
    <name evidence="2" type="primary">ssb_0</name>
    <name evidence="2" type="ORF">CM83_100154</name>
</gene>
<dbReference type="SUPFAM" id="SSF54403">
    <property type="entry name" value="Cystatin/monellin"/>
    <property type="match status" value="1"/>
</dbReference>
<evidence type="ECO:0000256" key="1">
    <source>
        <dbReference type="SAM" id="SignalP"/>
    </source>
</evidence>
<dbReference type="GO" id="GO:0003677">
    <property type="term" value="F:DNA binding"/>
    <property type="evidence" value="ECO:0007669"/>
    <property type="project" value="UniProtKB-KW"/>
</dbReference>
<sequence length="116" mass="13217">ARLEERLLVIRKMYKVLVLIVLASVSATVAEIEGTPNCPKDEKNEAELLPIIKWMRSLERLSGDVKKIISHTTEAVAGTKYIIRYTTTNNLICTLHFVCQPWLTTKVKYIGNKCRN</sequence>
<reference evidence="2" key="2">
    <citation type="submission" date="2014-07" db="EMBL/GenBank/DDBJ databases">
        <authorList>
            <person name="Hull J."/>
        </authorList>
    </citation>
    <scope>NUCLEOTIDE SEQUENCE</scope>
</reference>
<dbReference type="InterPro" id="IPR046350">
    <property type="entry name" value="Cystatin_sf"/>
</dbReference>
<feature type="chain" id="PRO_5002070861" evidence="1">
    <location>
        <begin position="31"/>
        <end position="116"/>
    </location>
</feature>
<dbReference type="AlphaFoldDB" id="A0A0A9WM46"/>
<proteinExistence type="predicted"/>
<feature type="non-terminal residue" evidence="2">
    <location>
        <position position="1"/>
    </location>
</feature>
<reference evidence="2" key="1">
    <citation type="journal article" date="2014" name="PLoS ONE">
        <title>Transcriptome-Based Identification of ABC Transporters in the Western Tarnished Plant Bug Lygus hesperus.</title>
        <authorList>
            <person name="Hull J.J."/>
            <person name="Chaney K."/>
            <person name="Geib S.M."/>
            <person name="Fabrick J.A."/>
            <person name="Brent C.S."/>
            <person name="Walsh D."/>
            <person name="Lavine L.C."/>
        </authorList>
    </citation>
    <scope>NUCLEOTIDE SEQUENCE</scope>
</reference>
<organism evidence="2">
    <name type="scientific">Lygus hesperus</name>
    <name type="common">Western plant bug</name>
    <dbReference type="NCBI Taxonomy" id="30085"/>
    <lineage>
        <taxon>Eukaryota</taxon>
        <taxon>Metazoa</taxon>
        <taxon>Ecdysozoa</taxon>
        <taxon>Arthropoda</taxon>
        <taxon>Hexapoda</taxon>
        <taxon>Insecta</taxon>
        <taxon>Pterygota</taxon>
        <taxon>Neoptera</taxon>
        <taxon>Paraneoptera</taxon>
        <taxon>Hemiptera</taxon>
        <taxon>Heteroptera</taxon>
        <taxon>Panheteroptera</taxon>
        <taxon>Cimicomorpha</taxon>
        <taxon>Miridae</taxon>
        <taxon>Mirini</taxon>
        <taxon>Lygus</taxon>
    </lineage>
</organism>
<feature type="signal peptide" evidence="1">
    <location>
        <begin position="1"/>
        <end position="30"/>
    </location>
</feature>
<keyword evidence="1" id="KW-0732">Signal</keyword>
<keyword evidence="2" id="KW-0238">DNA-binding</keyword>
<name>A0A0A9WM46_LYGHE</name>
<accession>A0A0A9WM46</accession>
<evidence type="ECO:0000313" key="2">
    <source>
        <dbReference type="EMBL" id="JAG07558.1"/>
    </source>
</evidence>